<dbReference type="AlphaFoldDB" id="A0A7C3C1Y5"/>
<feature type="transmembrane region" description="Helical" evidence="6">
    <location>
        <begin position="134"/>
        <end position="157"/>
    </location>
</feature>
<feature type="transmembrane region" description="Helical" evidence="6">
    <location>
        <begin position="169"/>
        <end position="186"/>
    </location>
</feature>
<feature type="non-terminal residue" evidence="8">
    <location>
        <position position="1"/>
    </location>
</feature>
<dbReference type="GO" id="GO:0016020">
    <property type="term" value="C:membrane"/>
    <property type="evidence" value="ECO:0007669"/>
    <property type="project" value="UniProtKB-SubCell"/>
</dbReference>
<feature type="transmembrane region" description="Helical" evidence="6">
    <location>
        <begin position="192"/>
        <end position="209"/>
    </location>
</feature>
<dbReference type="InterPro" id="IPR000620">
    <property type="entry name" value="EamA_dom"/>
</dbReference>
<keyword evidence="3 6" id="KW-0812">Transmembrane</keyword>
<evidence type="ECO:0000256" key="4">
    <source>
        <dbReference type="ARBA" id="ARBA00022989"/>
    </source>
</evidence>
<dbReference type="InterPro" id="IPR037185">
    <property type="entry name" value="EmrE-like"/>
</dbReference>
<evidence type="ECO:0000256" key="6">
    <source>
        <dbReference type="SAM" id="Phobius"/>
    </source>
</evidence>
<accession>A0A7C3C1Y5</accession>
<feature type="transmembrane region" description="Helical" evidence="6">
    <location>
        <begin position="75"/>
        <end position="93"/>
    </location>
</feature>
<feature type="transmembrane region" description="Helical" evidence="6">
    <location>
        <begin position="47"/>
        <end position="63"/>
    </location>
</feature>
<comment type="subcellular location">
    <subcellularLocation>
        <location evidence="1">Membrane</location>
        <topology evidence="1">Multi-pass membrane protein</topology>
    </subcellularLocation>
</comment>
<evidence type="ECO:0000256" key="1">
    <source>
        <dbReference type="ARBA" id="ARBA00004141"/>
    </source>
</evidence>
<proteinExistence type="inferred from homology"/>
<sequence>NIAFMISSFLGIKYGYAGAGSVIITTFSPIMTFLLVAILFRNKLQTRQYFGLLLGLIGGYILLELNDFSLFLNSSNLYFLLCALIWAGVTVLSQHSQKHIHPIHYSFAISLIATFVTFLYAKDSDLLAVFHQGAAFWTALIYLAVFGQTIATTIFFISSGRLGSEKTSSYMFLVPLFALFSAWLILDEPMQLHIIVGGAISMLAVYFINKR</sequence>
<evidence type="ECO:0000256" key="3">
    <source>
        <dbReference type="ARBA" id="ARBA00022692"/>
    </source>
</evidence>
<dbReference type="PANTHER" id="PTHR32322:SF2">
    <property type="entry name" value="EAMA DOMAIN-CONTAINING PROTEIN"/>
    <property type="match status" value="1"/>
</dbReference>
<dbReference type="Proteomes" id="UP000886390">
    <property type="component" value="Unassembled WGS sequence"/>
</dbReference>
<protein>
    <submittedName>
        <fullName evidence="8">EamA family transporter</fullName>
    </submittedName>
</protein>
<dbReference type="PANTHER" id="PTHR32322">
    <property type="entry name" value="INNER MEMBRANE TRANSPORTER"/>
    <property type="match status" value="1"/>
</dbReference>
<dbReference type="EMBL" id="DRNH01000039">
    <property type="protein sequence ID" value="HFB53224.1"/>
    <property type="molecule type" value="Genomic_DNA"/>
</dbReference>
<evidence type="ECO:0000259" key="7">
    <source>
        <dbReference type="Pfam" id="PF00892"/>
    </source>
</evidence>
<evidence type="ECO:0000256" key="5">
    <source>
        <dbReference type="ARBA" id="ARBA00023136"/>
    </source>
</evidence>
<evidence type="ECO:0000256" key="2">
    <source>
        <dbReference type="ARBA" id="ARBA00007362"/>
    </source>
</evidence>
<feature type="transmembrane region" description="Helical" evidence="6">
    <location>
        <begin position="105"/>
        <end position="122"/>
    </location>
</feature>
<dbReference type="InterPro" id="IPR050638">
    <property type="entry name" value="AA-Vitamin_Transporters"/>
</dbReference>
<name>A0A7C3C1Y5_9BACT</name>
<feature type="domain" description="EamA" evidence="7">
    <location>
        <begin position="76"/>
        <end position="209"/>
    </location>
</feature>
<gene>
    <name evidence="8" type="ORF">ENJ67_00695</name>
</gene>
<keyword evidence="5 6" id="KW-0472">Membrane</keyword>
<evidence type="ECO:0000313" key="8">
    <source>
        <dbReference type="EMBL" id="HFB53224.1"/>
    </source>
</evidence>
<dbReference type="Pfam" id="PF00892">
    <property type="entry name" value="EamA"/>
    <property type="match status" value="1"/>
</dbReference>
<dbReference type="SUPFAM" id="SSF103481">
    <property type="entry name" value="Multidrug resistance efflux transporter EmrE"/>
    <property type="match status" value="2"/>
</dbReference>
<reference evidence="8" key="1">
    <citation type="journal article" date="2020" name="mSystems">
        <title>Genome- and Community-Level Interaction Insights into Carbon Utilization and Element Cycling Functions of Hydrothermarchaeota in Hydrothermal Sediment.</title>
        <authorList>
            <person name="Zhou Z."/>
            <person name="Liu Y."/>
            <person name="Xu W."/>
            <person name="Pan J."/>
            <person name="Luo Z.H."/>
            <person name="Li M."/>
        </authorList>
    </citation>
    <scope>NUCLEOTIDE SEQUENCE [LARGE SCALE GENOMIC DNA]</scope>
    <source>
        <strain evidence="8">HyVt-507</strain>
    </source>
</reference>
<organism evidence="8">
    <name type="scientific">Sulfurimonas autotrophica</name>
    <dbReference type="NCBI Taxonomy" id="202747"/>
    <lineage>
        <taxon>Bacteria</taxon>
        <taxon>Pseudomonadati</taxon>
        <taxon>Campylobacterota</taxon>
        <taxon>Epsilonproteobacteria</taxon>
        <taxon>Campylobacterales</taxon>
        <taxon>Sulfurimonadaceae</taxon>
        <taxon>Sulfurimonas</taxon>
    </lineage>
</organism>
<comment type="caution">
    <text evidence="8">The sequence shown here is derived from an EMBL/GenBank/DDBJ whole genome shotgun (WGS) entry which is preliminary data.</text>
</comment>
<comment type="similarity">
    <text evidence="2">Belongs to the EamA transporter family.</text>
</comment>
<feature type="transmembrane region" description="Helical" evidence="6">
    <location>
        <begin position="14"/>
        <end position="40"/>
    </location>
</feature>
<keyword evidence="4 6" id="KW-1133">Transmembrane helix</keyword>